<dbReference type="PANTHER" id="PTHR24321:SF8">
    <property type="entry name" value="ESTRADIOL 17-BETA-DEHYDROGENASE 8-RELATED"/>
    <property type="match status" value="1"/>
</dbReference>
<evidence type="ECO:0000256" key="2">
    <source>
        <dbReference type="ARBA" id="ARBA00023002"/>
    </source>
</evidence>
<dbReference type="PANTHER" id="PTHR24321">
    <property type="entry name" value="DEHYDROGENASES, SHORT CHAIN"/>
    <property type="match status" value="1"/>
</dbReference>
<comment type="caution">
    <text evidence="6">The sequence shown here is derived from an EMBL/GenBank/DDBJ whole genome shotgun (WGS) entry which is preliminary data.</text>
</comment>
<name>A0ABT3Z4Z6_9HYPH</name>
<sequence>MPKSLFSLLKAARQPNPDSIRKWSDSRVGPRGNMSSNPTKRVAVLTGAEGGIGQAVAHRLLAAGYAVALIDKQKPEFQIDSGEQANVLRLEADVADDTALQNAAGEVAAYFGGVHVLMVNAGIGPAGTVVETGKAIWRTVVDVNLTGAFNTLQAFVPVMRATKGARSVILTSSVLATRGARNMAAYSASKAGLVGLMQSAAQEFAAEGITVNALAPGPIQTPLLDSLPGDTLAELEQAVPLKRLGTPDDVADAAIFLAGAGATFITGQLLVIDGGLSGRAYWRDN</sequence>
<dbReference type="InterPro" id="IPR036291">
    <property type="entry name" value="NAD(P)-bd_dom_sf"/>
</dbReference>
<keyword evidence="7" id="KW-1185">Reference proteome</keyword>
<feature type="domain" description="Ketoreductase" evidence="5">
    <location>
        <begin position="41"/>
        <end position="217"/>
    </location>
</feature>
<dbReference type="SUPFAM" id="SSF51735">
    <property type="entry name" value="NAD(P)-binding Rossmann-fold domains"/>
    <property type="match status" value="1"/>
</dbReference>
<dbReference type="PROSITE" id="PS00061">
    <property type="entry name" value="ADH_SHORT"/>
    <property type="match status" value="1"/>
</dbReference>
<organism evidence="6 7">
    <name type="scientific">Hoeflea algicola</name>
    <dbReference type="NCBI Taxonomy" id="2983763"/>
    <lineage>
        <taxon>Bacteria</taxon>
        <taxon>Pseudomonadati</taxon>
        <taxon>Pseudomonadota</taxon>
        <taxon>Alphaproteobacteria</taxon>
        <taxon>Hyphomicrobiales</taxon>
        <taxon>Rhizobiaceae</taxon>
        <taxon>Hoeflea</taxon>
    </lineage>
</organism>
<evidence type="ECO:0000256" key="4">
    <source>
        <dbReference type="SAM" id="MobiDB-lite"/>
    </source>
</evidence>
<evidence type="ECO:0000256" key="1">
    <source>
        <dbReference type="ARBA" id="ARBA00006484"/>
    </source>
</evidence>
<accession>A0ABT3Z4Z6</accession>
<dbReference type="Proteomes" id="UP001073227">
    <property type="component" value="Unassembled WGS sequence"/>
</dbReference>
<evidence type="ECO:0000313" key="7">
    <source>
        <dbReference type="Proteomes" id="UP001073227"/>
    </source>
</evidence>
<protein>
    <submittedName>
        <fullName evidence="6">SDR family oxidoreductase</fullName>
    </submittedName>
</protein>
<comment type="similarity">
    <text evidence="1">Belongs to the short-chain dehydrogenases/reductases (SDR) family.</text>
</comment>
<dbReference type="Gene3D" id="3.40.50.720">
    <property type="entry name" value="NAD(P)-binding Rossmann-like Domain"/>
    <property type="match status" value="1"/>
</dbReference>
<evidence type="ECO:0000313" key="6">
    <source>
        <dbReference type="EMBL" id="MCY0146850.1"/>
    </source>
</evidence>
<evidence type="ECO:0000256" key="3">
    <source>
        <dbReference type="ARBA" id="ARBA00023027"/>
    </source>
</evidence>
<dbReference type="RefSeq" id="WP_267652489.1">
    <property type="nucleotide sequence ID" value="NZ_JAOVZR010000001.1"/>
</dbReference>
<dbReference type="PRINTS" id="PR00081">
    <property type="entry name" value="GDHRDH"/>
</dbReference>
<dbReference type="PRINTS" id="PR00080">
    <property type="entry name" value="SDRFAMILY"/>
</dbReference>
<evidence type="ECO:0000259" key="5">
    <source>
        <dbReference type="SMART" id="SM00822"/>
    </source>
</evidence>
<feature type="region of interest" description="Disordered" evidence="4">
    <location>
        <begin position="16"/>
        <end position="38"/>
    </location>
</feature>
<dbReference type="Pfam" id="PF13561">
    <property type="entry name" value="adh_short_C2"/>
    <property type="match status" value="1"/>
</dbReference>
<proteinExistence type="inferred from homology"/>
<gene>
    <name evidence="6" type="ORF">OEG84_03745</name>
</gene>
<dbReference type="InterPro" id="IPR002347">
    <property type="entry name" value="SDR_fam"/>
</dbReference>
<dbReference type="InterPro" id="IPR020904">
    <property type="entry name" value="Sc_DH/Rdtase_CS"/>
</dbReference>
<keyword evidence="3" id="KW-0520">NAD</keyword>
<keyword evidence="2" id="KW-0560">Oxidoreductase</keyword>
<reference evidence="6" key="1">
    <citation type="submission" date="2022-10" db="EMBL/GenBank/DDBJ databases">
        <title>Hoeflea sp. G2-23, isolated from marine algae.</title>
        <authorList>
            <person name="Kristyanto S."/>
            <person name="Kim J.M."/>
            <person name="Jeon C.O."/>
        </authorList>
    </citation>
    <scope>NUCLEOTIDE SEQUENCE</scope>
    <source>
        <strain evidence="6">G2-23</strain>
    </source>
</reference>
<dbReference type="InterPro" id="IPR057326">
    <property type="entry name" value="KR_dom"/>
</dbReference>
<dbReference type="SMART" id="SM00822">
    <property type="entry name" value="PKS_KR"/>
    <property type="match status" value="1"/>
</dbReference>
<dbReference type="EMBL" id="JAOVZR010000001">
    <property type="protein sequence ID" value="MCY0146850.1"/>
    <property type="molecule type" value="Genomic_DNA"/>
</dbReference>